<sequence length="436" mass="49662">MTPSAQISAVIELLLTIQNQRHAPADATANRFFRQRRYIGGGDRRYVSAQIWEIMRHHRKLQWWLKRIGSQINPRMMVAAFLMLSGKTLKEVNNLFSGERYAPLSLTQNEGLFLQSLEGQELFYKEMPKAVFYEIPDWVYPLFQQQFGESIDAELSALLEPASLDLRVNILKEERNNAKEMLKQEGISSEKMPLSPWGLRVEGRQSVTSTDLFKNGIIEIQDEGSQLIALMTGVTSQMRVLDFCAGAGGKTLAMAMMMQNKGQIIASDVHNVRINAAEKRFRRAGVFNVQTHLFAEGAKWIKRRVKTFDRVLVDAPCSGTGTWRRNPDARLKFKAIDLEELVAKQADILDSASKMVKEGGRLIYATCSLLQKENQDQIEFFLKAHPEFKLVCPDTPEKLLPDEFYKNPSFQLTPAQYKTDGFFCAVLERQKEKAAE</sequence>
<feature type="binding site" evidence="6">
    <location>
        <position position="268"/>
    </location>
    <ligand>
        <name>S-adenosyl-L-methionine</name>
        <dbReference type="ChEBI" id="CHEBI:59789"/>
    </ligand>
</feature>
<dbReference type="RefSeq" id="WP_282023056.1">
    <property type="nucleotide sequence ID" value="NZ_CAMXCH010000001.1"/>
</dbReference>
<evidence type="ECO:0000313" key="8">
    <source>
        <dbReference type="EMBL" id="CAI3924789.1"/>
    </source>
</evidence>
<comment type="caution">
    <text evidence="6">Lacks conserved residue(s) required for the propagation of feature annotation.</text>
</comment>
<evidence type="ECO:0000256" key="5">
    <source>
        <dbReference type="ARBA" id="ARBA00022884"/>
    </source>
</evidence>
<dbReference type="PROSITE" id="PS01153">
    <property type="entry name" value="NOL1_NOP2_SUN"/>
    <property type="match status" value="1"/>
</dbReference>
<keyword evidence="5 6" id="KW-0694">RNA-binding</keyword>
<dbReference type="InterPro" id="IPR049560">
    <property type="entry name" value="MeTrfase_RsmB-F_NOP2_cat"/>
</dbReference>
<keyword evidence="4 6" id="KW-0949">S-adenosyl-L-methionine</keyword>
<dbReference type="Gene3D" id="3.40.50.150">
    <property type="entry name" value="Vaccinia Virus protein VP39"/>
    <property type="match status" value="1"/>
</dbReference>
<dbReference type="InterPro" id="IPR054728">
    <property type="entry name" value="RsmB-like_ferredoxin"/>
</dbReference>
<gene>
    <name evidence="8" type="ORF">R83534S58_LOCUS162</name>
</gene>
<evidence type="ECO:0000313" key="9">
    <source>
        <dbReference type="Proteomes" id="UP001154272"/>
    </source>
</evidence>
<dbReference type="Pfam" id="PF01189">
    <property type="entry name" value="Methyltr_RsmB-F"/>
    <property type="match status" value="1"/>
</dbReference>
<evidence type="ECO:0000256" key="6">
    <source>
        <dbReference type="PROSITE-ProRule" id="PRU01023"/>
    </source>
</evidence>
<reference evidence="8" key="1">
    <citation type="submission" date="2022-10" db="EMBL/GenBank/DDBJ databases">
        <authorList>
            <person name="Botero Cardona J."/>
        </authorList>
    </citation>
    <scope>NUCLEOTIDE SEQUENCE</scope>
    <source>
        <strain evidence="8">R-83534</strain>
    </source>
</reference>
<dbReference type="Gene3D" id="3.30.70.1170">
    <property type="entry name" value="Sun protein, domain 3"/>
    <property type="match status" value="1"/>
</dbReference>
<dbReference type="PROSITE" id="PS51686">
    <property type="entry name" value="SAM_MT_RSMB_NOP"/>
    <property type="match status" value="1"/>
</dbReference>
<accession>A0ABM9HIG2</accession>
<keyword evidence="9" id="KW-1185">Reference proteome</keyword>
<dbReference type="PANTHER" id="PTHR22807:SF53">
    <property type="entry name" value="RIBOSOMAL RNA SMALL SUBUNIT METHYLTRANSFERASE B-RELATED"/>
    <property type="match status" value="1"/>
</dbReference>
<keyword evidence="2 6" id="KW-0489">Methyltransferase</keyword>
<name>A0ABM9HIG2_9PROT</name>
<dbReference type="EMBL" id="CAMXCH010000001">
    <property type="protein sequence ID" value="CAI3924789.1"/>
    <property type="molecule type" value="Genomic_DNA"/>
</dbReference>
<evidence type="ECO:0000256" key="4">
    <source>
        <dbReference type="ARBA" id="ARBA00022691"/>
    </source>
</evidence>
<proteinExistence type="inferred from homology"/>
<comment type="caution">
    <text evidence="8">The sequence shown here is derived from an EMBL/GenBank/DDBJ whole genome shotgun (WGS) entry which is preliminary data.</text>
</comment>
<feature type="domain" description="SAM-dependent MTase RsmB/NOP-type" evidence="7">
    <location>
        <begin position="154"/>
        <end position="430"/>
    </location>
</feature>
<dbReference type="CDD" id="cd02440">
    <property type="entry name" value="AdoMet_MTases"/>
    <property type="match status" value="1"/>
</dbReference>
<feature type="binding site" evidence="6">
    <location>
        <position position="314"/>
    </location>
    <ligand>
        <name>S-adenosyl-L-methionine</name>
        <dbReference type="ChEBI" id="CHEBI:59789"/>
    </ligand>
</feature>
<dbReference type="InterPro" id="IPR023267">
    <property type="entry name" value="RCMT"/>
</dbReference>
<dbReference type="InterPro" id="IPR029063">
    <property type="entry name" value="SAM-dependent_MTases_sf"/>
</dbReference>
<dbReference type="InterPro" id="IPR001678">
    <property type="entry name" value="MeTrfase_RsmB-F_NOP2_dom"/>
</dbReference>
<dbReference type="PANTHER" id="PTHR22807">
    <property type="entry name" value="NOP2 YEAST -RELATED NOL1/NOP2/FMU SUN DOMAIN-CONTAINING"/>
    <property type="match status" value="1"/>
</dbReference>
<dbReference type="InterPro" id="IPR018314">
    <property type="entry name" value="RsmB/NOL1/NOP2-like_CS"/>
</dbReference>
<dbReference type="Pfam" id="PF22458">
    <property type="entry name" value="RsmF-B_ferredox"/>
    <property type="match status" value="1"/>
</dbReference>
<evidence type="ECO:0000256" key="2">
    <source>
        <dbReference type="ARBA" id="ARBA00022603"/>
    </source>
</evidence>
<dbReference type="Proteomes" id="UP001154272">
    <property type="component" value="Unassembled WGS sequence"/>
</dbReference>
<evidence type="ECO:0000259" key="7">
    <source>
        <dbReference type="PROSITE" id="PS51686"/>
    </source>
</evidence>
<protein>
    <submittedName>
        <fullName evidence="8">RsmB/RsmF family (RsmB) (PDB:2FRX)</fullName>
    </submittedName>
</protein>
<feature type="active site" description="Nucleophile" evidence="6">
    <location>
        <position position="367"/>
    </location>
</feature>
<keyword evidence="3 6" id="KW-0808">Transferase</keyword>
<dbReference type="PRINTS" id="PR02008">
    <property type="entry name" value="RCMTFAMILY"/>
</dbReference>
<comment type="similarity">
    <text evidence="1 6">Belongs to the class I-like SAM-binding methyltransferase superfamily. RsmB/NOP family.</text>
</comment>
<dbReference type="SUPFAM" id="SSF53335">
    <property type="entry name" value="S-adenosyl-L-methionine-dependent methyltransferases"/>
    <property type="match status" value="1"/>
</dbReference>
<organism evidence="8 9">
    <name type="scientific">Commensalibacter papalotli</name>
    <name type="common">ex Botero et al. 2024</name>
    <dbReference type="NCBI Taxonomy" id="2972766"/>
    <lineage>
        <taxon>Bacteria</taxon>
        <taxon>Pseudomonadati</taxon>
        <taxon>Pseudomonadota</taxon>
        <taxon>Alphaproteobacteria</taxon>
        <taxon>Acetobacterales</taxon>
        <taxon>Acetobacteraceae</taxon>
    </lineage>
</organism>
<evidence type="ECO:0000256" key="1">
    <source>
        <dbReference type="ARBA" id="ARBA00007494"/>
    </source>
</evidence>
<evidence type="ECO:0000256" key="3">
    <source>
        <dbReference type="ARBA" id="ARBA00022679"/>
    </source>
</evidence>